<organism evidence="1 2">
    <name type="scientific">Actinomadura rugatobispora</name>
    <dbReference type="NCBI Taxonomy" id="1994"/>
    <lineage>
        <taxon>Bacteria</taxon>
        <taxon>Bacillati</taxon>
        <taxon>Actinomycetota</taxon>
        <taxon>Actinomycetes</taxon>
        <taxon>Streptosporangiales</taxon>
        <taxon>Thermomonosporaceae</taxon>
        <taxon>Actinomadura</taxon>
    </lineage>
</organism>
<dbReference type="Pfam" id="PF00702">
    <property type="entry name" value="Hydrolase"/>
    <property type="match status" value="1"/>
</dbReference>
<reference evidence="2" key="1">
    <citation type="journal article" date="2019" name="Int. J. Syst. Evol. Microbiol.">
        <title>The Global Catalogue of Microorganisms (GCM) 10K type strain sequencing project: providing services to taxonomists for standard genome sequencing and annotation.</title>
        <authorList>
            <consortium name="The Broad Institute Genomics Platform"/>
            <consortium name="The Broad Institute Genome Sequencing Center for Infectious Disease"/>
            <person name="Wu L."/>
            <person name="Ma J."/>
        </authorList>
    </citation>
    <scope>NUCLEOTIDE SEQUENCE [LARGE SCALE GENOMIC DNA]</scope>
    <source>
        <strain evidence="2">KCTC 42087</strain>
    </source>
</reference>
<comment type="caution">
    <text evidence="1">The sequence shown here is derived from an EMBL/GenBank/DDBJ whole genome shotgun (WGS) entry which is preliminary data.</text>
</comment>
<dbReference type="SFLD" id="SFLDG01129">
    <property type="entry name" value="C1.5:_HAD__Beta-PGM__Phosphata"/>
    <property type="match status" value="1"/>
</dbReference>
<dbReference type="PANTHER" id="PTHR43434">
    <property type="entry name" value="PHOSPHOGLYCOLATE PHOSPHATASE"/>
    <property type="match status" value="1"/>
</dbReference>
<dbReference type="GO" id="GO:0016787">
    <property type="term" value="F:hydrolase activity"/>
    <property type="evidence" value="ECO:0007669"/>
    <property type="project" value="UniProtKB-KW"/>
</dbReference>
<protein>
    <submittedName>
        <fullName evidence="1">HAD family hydrolase</fullName>
    </submittedName>
</protein>
<dbReference type="EMBL" id="JBHSON010000005">
    <property type="protein sequence ID" value="MFC5744902.1"/>
    <property type="molecule type" value="Genomic_DNA"/>
</dbReference>
<accession>A0ABW0ZQ42</accession>
<sequence length="251" mass="26203">MTGAERITIACLDLAGTTLVDGDAVETAFAEAIATVGVVAGTAAHTRAMARVREFRGRQKIEIFRALFAGDEPRAQAANLSFERSYDLVVDRRGLAPVPGAEAAIERLSGAGVRVCLTTGFSRRTLGRVLDTLGWWGRVDLALCPEDGGGSGRGRPYPDLILSAALRLGVDDVRHIAVCGDTDNDVLSGRRAGASIVAGVLTGAHSQDQLLGAGATHVLGSVKEFPDLFLPVSSSALSPPSAPPDTHHTVR</sequence>
<dbReference type="InterPro" id="IPR050155">
    <property type="entry name" value="HAD-like_hydrolase_sf"/>
</dbReference>
<gene>
    <name evidence="1" type="ORF">ACFPZN_04660</name>
</gene>
<dbReference type="InterPro" id="IPR023214">
    <property type="entry name" value="HAD_sf"/>
</dbReference>
<dbReference type="Proteomes" id="UP001596074">
    <property type="component" value="Unassembled WGS sequence"/>
</dbReference>
<dbReference type="PANTHER" id="PTHR43434:SF19">
    <property type="entry name" value="PHOSPHONOACETALDEHYDE HYDROLASE"/>
    <property type="match status" value="1"/>
</dbReference>
<keyword evidence="2" id="KW-1185">Reference proteome</keyword>
<dbReference type="SFLD" id="SFLDS00003">
    <property type="entry name" value="Haloacid_Dehalogenase"/>
    <property type="match status" value="1"/>
</dbReference>
<evidence type="ECO:0000313" key="1">
    <source>
        <dbReference type="EMBL" id="MFC5744902.1"/>
    </source>
</evidence>
<name>A0ABW0ZQ42_9ACTN</name>
<proteinExistence type="predicted"/>
<dbReference type="RefSeq" id="WP_378280468.1">
    <property type="nucleotide sequence ID" value="NZ_JBHSON010000005.1"/>
</dbReference>
<dbReference type="Gene3D" id="3.40.50.1000">
    <property type="entry name" value="HAD superfamily/HAD-like"/>
    <property type="match status" value="1"/>
</dbReference>
<evidence type="ECO:0000313" key="2">
    <source>
        <dbReference type="Proteomes" id="UP001596074"/>
    </source>
</evidence>
<dbReference type="SUPFAM" id="SSF56784">
    <property type="entry name" value="HAD-like"/>
    <property type="match status" value="1"/>
</dbReference>
<keyword evidence="1" id="KW-0378">Hydrolase</keyword>
<dbReference type="InterPro" id="IPR036412">
    <property type="entry name" value="HAD-like_sf"/>
</dbReference>